<dbReference type="Gene3D" id="3.90.1720.10">
    <property type="entry name" value="endopeptidase domain like (from Nostoc punctiforme)"/>
    <property type="match status" value="1"/>
</dbReference>
<sequence length="202" mass="21265">MNTIAWLLVLLGALLIRGVTKGRVTELPGDLRDMLIAGLSGDLEALKEAAGREGDGLEAPTVDVTATAPTGGKAFAAGKGAALLATARQLGDGKPYVWAGTFANGRGGDCSGLVWRAGKNSGLWTVARFTTFTFPRAMKKYVKVVTTPQVGDIAVWQRGGIKGHMGIVSGPNRFYSALSKTNGIREAPISVISGRLTYYRLI</sequence>
<dbReference type="RefSeq" id="WP_204045980.1">
    <property type="nucleotide sequence ID" value="NZ_BOOA01000122.1"/>
</dbReference>
<dbReference type="Pfam" id="PF00877">
    <property type="entry name" value="NLPC_P60"/>
    <property type="match status" value="1"/>
</dbReference>
<accession>A0A919QHW7</accession>
<comment type="caution">
    <text evidence="6">The sequence shown here is derived from an EMBL/GenBank/DDBJ whole genome shotgun (WGS) entry which is preliminary data.</text>
</comment>
<keyword evidence="4" id="KW-0788">Thiol protease</keyword>
<reference evidence="6" key="1">
    <citation type="submission" date="2021-01" db="EMBL/GenBank/DDBJ databases">
        <title>Whole genome shotgun sequence of Acrocarpospora phusangensis NBRC 108782.</title>
        <authorList>
            <person name="Komaki H."/>
            <person name="Tamura T."/>
        </authorList>
    </citation>
    <scope>NUCLEOTIDE SEQUENCE</scope>
    <source>
        <strain evidence="6">NBRC 108782</strain>
    </source>
</reference>
<dbReference type="InterPro" id="IPR000064">
    <property type="entry name" value="NLP_P60_dom"/>
</dbReference>
<dbReference type="GO" id="GO:0006508">
    <property type="term" value="P:proteolysis"/>
    <property type="evidence" value="ECO:0007669"/>
    <property type="project" value="UniProtKB-KW"/>
</dbReference>
<name>A0A919QHW7_9ACTN</name>
<keyword evidence="7" id="KW-1185">Reference proteome</keyword>
<dbReference type="EMBL" id="BOOA01000122">
    <property type="protein sequence ID" value="GIH29369.1"/>
    <property type="molecule type" value="Genomic_DNA"/>
</dbReference>
<protein>
    <recommendedName>
        <fullName evidence="5">NlpC/P60 domain-containing protein</fullName>
    </recommendedName>
</protein>
<dbReference type="SUPFAM" id="SSF54001">
    <property type="entry name" value="Cysteine proteinases"/>
    <property type="match status" value="1"/>
</dbReference>
<dbReference type="GO" id="GO:0008234">
    <property type="term" value="F:cysteine-type peptidase activity"/>
    <property type="evidence" value="ECO:0007669"/>
    <property type="project" value="UniProtKB-KW"/>
</dbReference>
<evidence type="ECO:0000259" key="5">
    <source>
        <dbReference type="PROSITE" id="PS51935"/>
    </source>
</evidence>
<organism evidence="6 7">
    <name type="scientific">Acrocarpospora phusangensis</name>
    <dbReference type="NCBI Taxonomy" id="1070424"/>
    <lineage>
        <taxon>Bacteria</taxon>
        <taxon>Bacillati</taxon>
        <taxon>Actinomycetota</taxon>
        <taxon>Actinomycetes</taxon>
        <taxon>Streptosporangiales</taxon>
        <taxon>Streptosporangiaceae</taxon>
        <taxon>Acrocarpospora</taxon>
    </lineage>
</organism>
<comment type="similarity">
    <text evidence="1">Belongs to the peptidase C40 family.</text>
</comment>
<evidence type="ECO:0000256" key="4">
    <source>
        <dbReference type="ARBA" id="ARBA00022807"/>
    </source>
</evidence>
<keyword evidence="2" id="KW-0645">Protease</keyword>
<evidence type="ECO:0000313" key="7">
    <source>
        <dbReference type="Proteomes" id="UP000640052"/>
    </source>
</evidence>
<feature type="domain" description="NlpC/P60" evidence="5">
    <location>
        <begin position="77"/>
        <end position="202"/>
    </location>
</feature>
<dbReference type="AlphaFoldDB" id="A0A919QHW7"/>
<evidence type="ECO:0000256" key="1">
    <source>
        <dbReference type="ARBA" id="ARBA00007074"/>
    </source>
</evidence>
<evidence type="ECO:0000313" key="6">
    <source>
        <dbReference type="EMBL" id="GIH29369.1"/>
    </source>
</evidence>
<keyword evidence="3" id="KW-0378">Hydrolase</keyword>
<evidence type="ECO:0000256" key="2">
    <source>
        <dbReference type="ARBA" id="ARBA00022670"/>
    </source>
</evidence>
<dbReference type="Proteomes" id="UP000640052">
    <property type="component" value="Unassembled WGS sequence"/>
</dbReference>
<proteinExistence type="inferred from homology"/>
<dbReference type="InterPro" id="IPR038765">
    <property type="entry name" value="Papain-like_cys_pep_sf"/>
</dbReference>
<gene>
    <name evidence="6" type="ORF">Aph01nite_76790</name>
</gene>
<dbReference type="PROSITE" id="PS51935">
    <property type="entry name" value="NLPC_P60"/>
    <property type="match status" value="1"/>
</dbReference>
<evidence type="ECO:0000256" key="3">
    <source>
        <dbReference type="ARBA" id="ARBA00022801"/>
    </source>
</evidence>